<evidence type="ECO:0000256" key="1">
    <source>
        <dbReference type="SAM" id="Phobius"/>
    </source>
</evidence>
<evidence type="ECO:0000313" key="2">
    <source>
        <dbReference type="EMBL" id="SFD79395.1"/>
    </source>
</evidence>
<feature type="transmembrane region" description="Helical" evidence="1">
    <location>
        <begin position="94"/>
        <end position="116"/>
    </location>
</feature>
<keyword evidence="1" id="KW-0472">Membrane</keyword>
<gene>
    <name evidence="2" type="ORF">SAMN04515678_10368</name>
</gene>
<evidence type="ECO:0000313" key="3">
    <source>
        <dbReference type="Proteomes" id="UP000325289"/>
    </source>
</evidence>
<dbReference type="RefSeq" id="WP_149754987.1">
    <property type="nucleotide sequence ID" value="NZ_FOMS01000003.1"/>
</dbReference>
<organism evidence="2 3">
    <name type="scientific">Roseivivax sediminis</name>
    <dbReference type="NCBI Taxonomy" id="936889"/>
    <lineage>
        <taxon>Bacteria</taxon>
        <taxon>Pseudomonadati</taxon>
        <taxon>Pseudomonadota</taxon>
        <taxon>Alphaproteobacteria</taxon>
        <taxon>Rhodobacterales</taxon>
        <taxon>Roseobacteraceae</taxon>
        <taxon>Roseivivax</taxon>
    </lineage>
</organism>
<sequence>MQFDRRSSLWHMIAAPIAWSLHFCVVYGWTASVCARGWDAGTARLGIAIATGLAIAFIAAIGWHAWKQWDYLDDFDYEHDGPSVEDRREFLGHAGWLLALVSLIGVLFNASPALFISSCV</sequence>
<proteinExistence type="predicted"/>
<keyword evidence="3" id="KW-1185">Reference proteome</keyword>
<feature type="transmembrane region" description="Helical" evidence="1">
    <location>
        <begin position="45"/>
        <end position="66"/>
    </location>
</feature>
<keyword evidence="1" id="KW-1133">Transmembrane helix</keyword>
<name>A0A1I1V992_9RHOB</name>
<dbReference type="Proteomes" id="UP000325289">
    <property type="component" value="Unassembled WGS sequence"/>
</dbReference>
<dbReference type="OrthoDB" id="7264282at2"/>
<keyword evidence="1" id="KW-0812">Transmembrane</keyword>
<evidence type="ECO:0008006" key="4">
    <source>
        <dbReference type="Google" id="ProtNLM"/>
    </source>
</evidence>
<protein>
    <recommendedName>
        <fullName evidence="4">Transmembrane protein</fullName>
    </recommendedName>
</protein>
<reference evidence="2 3" key="1">
    <citation type="submission" date="2016-10" db="EMBL/GenBank/DDBJ databases">
        <authorList>
            <person name="Varghese N."/>
            <person name="Submissions S."/>
        </authorList>
    </citation>
    <scope>NUCLEOTIDE SEQUENCE [LARGE SCALE GENOMIC DNA]</scope>
    <source>
        <strain evidence="3">YIM D21,KCTC 23444,ACCC 10710</strain>
    </source>
</reference>
<dbReference type="AlphaFoldDB" id="A0A1I1V992"/>
<accession>A0A1I1V992</accession>
<dbReference type="EMBL" id="FOMS01000003">
    <property type="protein sequence ID" value="SFD79395.1"/>
    <property type="molecule type" value="Genomic_DNA"/>
</dbReference>
<feature type="transmembrane region" description="Helical" evidence="1">
    <location>
        <begin position="12"/>
        <end position="33"/>
    </location>
</feature>